<keyword evidence="4" id="KW-1185">Reference proteome</keyword>
<keyword evidence="1" id="KW-0175">Coiled coil</keyword>
<dbReference type="AlphaFoldDB" id="A0AAD7DVM9"/>
<feature type="region of interest" description="Disordered" evidence="2">
    <location>
        <begin position="389"/>
        <end position="412"/>
    </location>
</feature>
<evidence type="ECO:0000313" key="3">
    <source>
        <dbReference type="EMBL" id="KAJ7698896.1"/>
    </source>
</evidence>
<reference evidence="3" key="1">
    <citation type="submission" date="2023-03" db="EMBL/GenBank/DDBJ databases">
        <title>Massive genome expansion in bonnet fungi (Mycena s.s.) driven by repeated elements and novel gene families across ecological guilds.</title>
        <authorList>
            <consortium name="Lawrence Berkeley National Laboratory"/>
            <person name="Harder C.B."/>
            <person name="Miyauchi S."/>
            <person name="Viragh M."/>
            <person name="Kuo A."/>
            <person name="Thoen E."/>
            <person name="Andreopoulos B."/>
            <person name="Lu D."/>
            <person name="Skrede I."/>
            <person name="Drula E."/>
            <person name="Henrissat B."/>
            <person name="Morin E."/>
            <person name="Kohler A."/>
            <person name="Barry K."/>
            <person name="LaButti K."/>
            <person name="Morin E."/>
            <person name="Salamov A."/>
            <person name="Lipzen A."/>
            <person name="Mereny Z."/>
            <person name="Hegedus B."/>
            <person name="Baldrian P."/>
            <person name="Stursova M."/>
            <person name="Weitz H."/>
            <person name="Taylor A."/>
            <person name="Grigoriev I.V."/>
            <person name="Nagy L.G."/>
            <person name="Martin F."/>
            <person name="Kauserud H."/>
        </authorList>
    </citation>
    <scope>NUCLEOTIDE SEQUENCE</scope>
    <source>
        <strain evidence="3">CBHHK067</strain>
    </source>
</reference>
<sequence length="412" mass="44908">MSAASDIVLFVFGSTTPMYHPVPCSLICSPSHADFQPLVAAQIDMVARAQPHLPSSASWDIAEIEVVQIKDLPSPAVSSLQTMGADAKNARILLVSREEEREKRQALRKTILRQSRLTYVHSSSRKLPWSLMSASLQQLSFNATAAQEETKAIARAAEVRAAAAIVEVRKARTEGWEAAAKAGAAEAKAGAAEAKAGAAEAKADAAEAKAEKAKADAAEAKATIKALEQKLAPQFHKGRVAAINTKLRRLTESLKKFEQVLRYEGSTSLPKTPEEIDILKNAKFDWVAHLVQVEQYYVLPEVEELAYKLRAGLPAAAQELLSFCADGVYHYGKVRHPLQHPVPTLHYANEVLSDIALDLQQSTSALDVDYARAFIAWQSQLFASEEGLDPRQQMEDEIADLEAEKAMSEGLS</sequence>
<dbReference type="Proteomes" id="UP001221757">
    <property type="component" value="Unassembled WGS sequence"/>
</dbReference>
<organism evidence="3 4">
    <name type="scientific">Mycena rosella</name>
    <name type="common">Pink bonnet</name>
    <name type="synonym">Agaricus rosellus</name>
    <dbReference type="NCBI Taxonomy" id="1033263"/>
    <lineage>
        <taxon>Eukaryota</taxon>
        <taxon>Fungi</taxon>
        <taxon>Dikarya</taxon>
        <taxon>Basidiomycota</taxon>
        <taxon>Agaricomycotina</taxon>
        <taxon>Agaricomycetes</taxon>
        <taxon>Agaricomycetidae</taxon>
        <taxon>Agaricales</taxon>
        <taxon>Marasmiineae</taxon>
        <taxon>Mycenaceae</taxon>
        <taxon>Mycena</taxon>
    </lineage>
</organism>
<feature type="compositionally biased region" description="Basic and acidic residues" evidence="2">
    <location>
        <begin position="402"/>
        <end position="412"/>
    </location>
</feature>
<dbReference type="EMBL" id="JARKIE010000024">
    <property type="protein sequence ID" value="KAJ7698896.1"/>
    <property type="molecule type" value="Genomic_DNA"/>
</dbReference>
<evidence type="ECO:0000256" key="1">
    <source>
        <dbReference type="SAM" id="Coils"/>
    </source>
</evidence>
<comment type="caution">
    <text evidence="3">The sequence shown here is derived from an EMBL/GenBank/DDBJ whole genome shotgun (WGS) entry which is preliminary data.</text>
</comment>
<accession>A0AAD7DVM9</accession>
<protein>
    <submittedName>
        <fullName evidence="3">Uncharacterized protein</fullName>
    </submittedName>
</protein>
<evidence type="ECO:0000313" key="4">
    <source>
        <dbReference type="Proteomes" id="UP001221757"/>
    </source>
</evidence>
<evidence type="ECO:0000256" key="2">
    <source>
        <dbReference type="SAM" id="MobiDB-lite"/>
    </source>
</evidence>
<feature type="coiled-coil region" evidence="1">
    <location>
        <begin position="189"/>
        <end position="260"/>
    </location>
</feature>
<gene>
    <name evidence="3" type="ORF">B0H17DRAFT_1257783</name>
</gene>
<name>A0AAD7DVM9_MYCRO</name>
<proteinExistence type="predicted"/>